<feature type="active site" description="Proton acceptor" evidence="5">
    <location>
        <position position="229"/>
    </location>
</feature>
<dbReference type="EMBL" id="MCFK01009195">
    <property type="protein sequence ID" value="RKF55172.1"/>
    <property type="molecule type" value="Genomic_DNA"/>
</dbReference>
<evidence type="ECO:0000313" key="9">
    <source>
        <dbReference type="EMBL" id="RKF55172.1"/>
    </source>
</evidence>
<dbReference type="GO" id="GO:0006284">
    <property type="term" value="P:base-excision repair"/>
    <property type="evidence" value="ECO:0007669"/>
    <property type="project" value="TreeGrafter"/>
</dbReference>
<dbReference type="GO" id="GO:0003906">
    <property type="term" value="F:DNA-(apurinic or apyrimidinic site) endonuclease activity"/>
    <property type="evidence" value="ECO:0007669"/>
    <property type="project" value="TreeGrafter"/>
</dbReference>
<feature type="site" description="Important for catalytic activity" evidence="7">
    <location>
        <position position="203"/>
    </location>
</feature>
<keyword evidence="10" id="KW-1185">Reference proteome</keyword>
<keyword evidence="4 6" id="KW-0460">Magnesium</keyword>
<organism evidence="9 10">
    <name type="scientific">Erysiphe neolycopersici</name>
    <dbReference type="NCBI Taxonomy" id="212602"/>
    <lineage>
        <taxon>Eukaryota</taxon>
        <taxon>Fungi</taxon>
        <taxon>Dikarya</taxon>
        <taxon>Ascomycota</taxon>
        <taxon>Pezizomycotina</taxon>
        <taxon>Leotiomycetes</taxon>
        <taxon>Erysiphales</taxon>
        <taxon>Erysiphaceae</taxon>
        <taxon>Erysiphe</taxon>
    </lineage>
</organism>
<dbReference type="Pfam" id="PF03372">
    <property type="entry name" value="Exo_endo_phos"/>
    <property type="match status" value="1"/>
</dbReference>
<dbReference type="GO" id="GO:0046872">
    <property type="term" value="F:metal ion binding"/>
    <property type="evidence" value="ECO:0007669"/>
    <property type="project" value="UniProtKB-KW"/>
</dbReference>
<dbReference type="InterPro" id="IPR004808">
    <property type="entry name" value="AP_endonuc_1"/>
</dbReference>
<feature type="binding site" evidence="6">
    <location>
        <position position="143"/>
    </location>
    <ligand>
        <name>Mg(2+)</name>
        <dbReference type="ChEBI" id="CHEBI:18420"/>
        <label>1</label>
    </ligand>
</feature>
<evidence type="ECO:0000256" key="1">
    <source>
        <dbReference type="ARBA" id="ARBA00007092"/>
    </source>
</evidence>
<feature type="domain" description="Endonuclease/exonuclease/phosphatase" evidence="8">
    <location>
        <begin position="23"/>
        <end position="229"/>
    </location>
</feature>
<feature type="site" description="Interaction with DNA substrate" evidence="7">
    <location>
        <position position="229"/>
    </location>
</feature>
<dbReference type="Gene3D" id="3.60.10.10">
    <property type="entry name" value="Endonuclease/exonuclease/phosphatase"/>
    <property type="match status" value="1"/>
</dbReference>
<evidence type="ECO:0000259" key="8">
    <source>
        <dbReference type="Pfam" id="PF03372"/>
    </source>
</evidence>
<comment type="caution">
    <text evidence="9">The sequence shown here is derived from an EMBL/GenBank/DDBJ whole genome shotgun (WGS) entry which is preliminary data.</text>
</comment>
<evidence type="ECO:0000256" key="6">
    <source>
        <dbReference type="PIRSR" id="PIRSR604808-2"/>
    </source>
</evidence>
<dbReference type="STRING" id="212602.A0A420HCL0"/>
<dbReference type="GO" id="GO:0005634">
    <property type="term" value="C:nucleus"/>
    <property type="evidence" value="ECO:0007669"/>
    <property type="project" value="TreeGrafter"/>
</dbReference>
<dbReference type="GO" id="GO:0008081">
    <property type="term" value="F:phosphoric diester hydrolase activity"/>
    <property type="evidence" value="ECO:0007669"/>
    <property type="project" value="TreeGrafter"/>
</dbReference>
<comment type="cofactor">
    <cofactor evidence="6">
        <name>Mg(2+)</name>
        <dbReference type="ChEBI" id="CHEBI:18420"/>
    </cofactor>
    <cofactor evidence="6">
        <name>Mn(2+)</name>
        <dbReference type="ChEBI" id="CHEBI:29035"/>
    </cofactor>
    <text evidence="6">Probably binds two magnesium or manganese ions per subunit.</text>
</comment>
<protein>
    <submittedName>
        <fullName evidence="9">LINE-1 retrotransposable element ORF2 protein</fullName>
    </submittedName>
</protein>
<evidence type="ECO:0000256" key="2">
    <source>
        <dbReference type="ARBA" id="ARBA00022723"/>
    </source>
</evidence>
<dbReference type="InterPro" id="IPR005135">
    <property type="entry name" value="Endo/exonuclease/phosphatase"/>
</dbReference>
<feature type="active site" evidence="5">
    <location>
        <position position="112"/>
    </location>
</feature>
<evidence type="ECO:0000256" key="3">
    <source>
        <dbReference type="ARBA" id="ARBA00022801"/>
    </source>
</evidence>
<evidence type="ECO:0000256" key="4">
    <source>
        <dbReference type="ARBA" id="ARBA00022842"/>
    </source>
</evidence>
<dbReference type="Proteomes" id="UP000286134">
    <property type="component" value="Unassembled WGS sequence"/>
</dbReference>
<evidence type="ECO:0000313" key="10">
    <source>
        <dbReference type="Proteomes" id="UP000286134"/>
    </source>
</evidence>
<feature type="binding site" evidence="6">
    <location>
        <position position="229"/>
    </location>
    <ligand>
        <name>Mg(2+)</name>
        <dbReference type="ChEBI" id="CHEBI:18420"/>
        <label>1</label>
    </ligand>
</feature>
<feature type="binding site" evidence="6">
    <location>
        <position position="141"/>
    </location>
    <ligand>
        <name>Mg(2+)</name>
        <dbReference type="ChEBI" id="CHEBI:18420"/>
        <label>1</label>
    </ligand>
</feature>
<name>A0A420HCL0_9PEZI</name>
<comment type="similarity">
    <text evidence="1">Belongs to the DNA repair enzymes AP/ExoA family.</text>
</comment>
<dbReference type="AlphaFoldDB" id="A0A420HCL0"/>
<dbReference type="SUPFAM" id="SSF56219">
    <property type="entry name" value="DNase I-like"/>
    <property type="match status" value="1"/>
</dbReference>
<feature type="binding site" evidence="6">
    <location>
        <position position="35"/>
    </location>
    <ligand>
        <name>Mg(2+)</name>
        <dbReference type="ChEBI" id="CHEBI:18420"/>
        <label>1</label>
    </ligand>
</feature>
<reference evidence="9 10" key="1">
    <citation type="journal article" date="2018" name="BMC Genomics">
        <title>Comparative genome analyses reveal sequence features reflecting distinct modes of host-adaptation between dicot and monocot powdery mildew.</title>
        <authorList>
            <person name="Wu Y."/>
            <person name="Ma X."/>
            <person name="Pan Z."/>
            <person name="Kale S.D."/>
            <person name="Song Y."/>
            <person name="King H."/>
            <person name="Zhang Q."/>
            <person name="Presley C."/>
            <person name="Deng X."/>
            <person name="Wei C.I."/>
            <person name="Xiao S."/>
        </authorList>
    </citation>
    <scope>NUCLEOTIDE SEQUENCE [LARGE SCALE GENOMIC DNA]</scope>
    <source>
        <strain evidence="9">UMSG2</strain>
    </source>
</reference>
<dbReference type="OrthoDB" id="2799478at2759"/>
<keyword evidence="2 6" id="KW-0479">Metal-binding</keyword>
<evidence type="ECO:0000256" key="7">
    <source>
        <dbReference type="PIRSR" id="PIRSR604808-3"/>
    </source>
</evidence>
<dbReference type="InterPro" id="IPR036691">
    <property type="entry name" value="Endo/exonu/phosph_ase_sf"/>
</dbReference>
<evidence type="ECO:0000256" key="5">
    <source>
        <dbReference type="PIRSR" id="PIRSR604808-1"/>
    </source>
</evidence>
<sequence>MKSLLINIKGGGQFQKMVTIVNLSNTNADIVFMCETHFTPDKLQRYKQNWPNIAWYSNSPYNNQSGIACIVLNTNKTPTSTTRIVDMDNDGRILGIEIRTDGGKLVRILGLYAPNEETQSVEFFKQLNSRGLKGYHIILGDMNKCEAAIDRNPSRLEDLRVVEAFQHAFENNGFRDGWRMSKPEVRAYTYWSDNSICSASRIDRIYVSLKTFRKCANWEIINTPKWSDHSAVSVEYYPHDKIKRGPGIWRMNTTLLKRPDLRNEMVTIIRSGIQEMFLLQQCFSQSTQYENTKLAVEIFTLFDDMMQNVRSCAMRYQINFATSQHKLKLKLERRLAKYDSKERKPRYARRVKLTRWRLKALLEEQSHKQTLFSYAKNVEAGGY</sequence>
<dbReference type="PANTHER" id="PTHR22748">
    <property type="entry name" value="AP ENDONUCLEASE"/>
    <property type="match status" value="1"/>
</dbReference>
<keyword evidence="3" id="KW-0378">Hydrolase</keyword>
<feature type="active site" description="Proton donor/acceptor" evidence="5">
    <location>
        <position position="141"/>
    </location>
</feature>
<dbReference type="PANTHER" id="PTHR22748:SF26">
    <property type="entry name" value="ENDONUCLEASE_EXONUCLEASE_PHOSPHATASE DOMAIN-CONTAINING PROTEIN"/>
    <property type="match status" value="1"/>
</dbReference>
<accession>A0A420HCL0</accession>
<feature type="binding site" evidence="6">
    <location>
        <position position="228"/>
    </location>
    <ligand>
        <name>Mg(2+)</name>
        <dbReference type="ChEBI" id="CHEBI:18420"/>
        <label>1</label>
    </ligand>
</feature>
<dbReference type="GO" id="GO:0008311">
    <property type="term" value="F:double-stranded DNA 3'-5' DNA exonuclease activity"/>
    <property type="evidence" value="ECO:0007669"/>
    <property type="project" value="TreeGrafter"/>
</dbReference>
<proteinExistence type="inferred from homology"/>
<keyword evidence="6" id="KW-0464">Manganese</keyword>
<gene>
    <name evidence="9" type="ORF">OnM2_091041</name>
</gene>
<feature type="site" description="Transition state stabilizer" evidence="7">
    <location>
        <position position="143"/>
    </location>
</feature>